<comment type="similarity">
    <text evidence="1 7">Belongs to the peptidase S10 family.</text>
</comment>
<evidence type="ECO:0000256" key="7">
    <source>
        <dbReference type="RuleBase" id="RU361156"/>
    </source>
</evidence>
<dbReference type="STRING" id="1314790.A0A1Y1XGW5"/>
<name>A0A1Y1XGW5_9FUNG</name>
<evidence type="ECO:0000313" key="9">
    <source>
        <dbReference type="Proteomes" id="UP000193498"/>
    </source>
</evidence>
<reference evidence="8 9" key="1">
    <citation type="submission" date="2016-07" db="EMBL/GenBank/DDBJ databases">
        <title>Pervasive Adenine N6-methylation of Active Genes in Fungi.</title>
        <authorList>
            <consortium name="DOE Joint Genome Institute"/>
            <person name="Mondo S.J."/>
            <person name="Dannebaum R.O."/>
            <person name="Kuo R.C."/>
            <person name="Labutti K."/>
            <person name="Haridas S."/>
            <person name="Kuo A."/>
            <person name="Salamov A."/>
            <person name="Ahrendt S.R."/>
            <person name="Lipzen A."/>
            <person name="Sullivan W."/>
            <person name="Andreopoulos W.B."/>
            <person name="Clum A."/>
            <person name="Lindquist E."/>
            <person name="Daum C."/>
            <person name="Ramamoorthy G.K."/>
            <person name="Gryganskyi A."/>
            <person name="Culley D."/>
            <person name="Magnuson J.K."/>
            <person name="James T.Y."/>
            <person name="O'Malley M.A."/>
            <person name="Stajich J.E."/>
            <person name="Spatafora J.W."/>
            <person name="Visel A."/>
            <person name="Grigoriev I.V."/>
        </authorList>
    </citation>
    <scope>NUCLEOTIDE SEQUENCE [LARGE SCALE GENOMIC DNA]</scope>
    <source>
        <strain evidence="8 9">CBS 931.73</strain>
    </source>
</reference>
<evidence type="ECO:0000256" key="5">
    <source>
        <dbReference type="ARBA" id="ARBA00022801"/>
    </source>
</evidence>
<dbReference type="Pfam" id="PF00450">
    <property type="entry name" value="Peptidase_S10"/>
    <property type="match status" value="1"/>
</dbReference>
<evidence type="ECO:0000256" key="1">
    <source>
        <dbReference type="ARBA" id="ARBA00009431"/>
    </source>
</evidence>
<dbReference type="SUPFAM" id="SSF53474">
    <property type="entry name" value="alpha/beta-Hydrolases"/>
    <property type="match status" value="1"/>
</dbReference>
<dbReference type="InterPro" id="IPR018202">
    <property type="entry name" value="Ser_caboxypep_ser_AS"/>
</dbReference>
<evidence type="ECO:0000256" key="4">
    <source>
        <dbReference type="ARBA" id="ARBA00022729"/>
    </source>
</evidence>
<protein>
    <recommendedName>
        <fullName evidence="7">Carboxypeptidase</fullName>
        <ecNumber evidence="7">3.4.16.-</ecNumber>
    </recommendedName>
</protein>
<dbReference type="InParanoid" id="A0A1Y1XGW5"/>
<feature type="chain" id="PRO_5011833679" description="Carboxypeptidase" evidence="7">
    <location>
        <begin position="22"/>
        <end position="495"/>
    </location>
</feature>
<keyword evidence="6" id="KW-0325">Glycoprotein</keyword>
<dbReference type="PRINTS" id="PR00724">
    <property type="entry name" value="CRBOXYPTASEC"/>
</dbReference>
<evidence type="ECO:0000256" key="3">
    <source>
        <dbReference type="ARBA" id="ARBA00022670"/>
    </source>
</evidence>
<evidence type="ECO:0000256" key="2">
    <source>
        <dbReference type="ARBA" id="ARBA00022645"/>
    </source>
</evidence>
<dbReference type="EC" id="3.4.16.-" evidence="7"/>
<organism evidence="8 9">
    <name type="scientific">Basidiobolus meristosporus CBS 931.73</name>
    <dbReference type="NCBI Taxonomy" id="1314790"/>
    <lineage>
        <taxon>Eukaryota</taxon>
        <taxon>Fungi</taxon>
        <taxon>Fungi incertae sedis</taxon>
        <taxon>Zoopagomycota</taxon>
        <taxon>Entomophthoromycotina</taxon>
        <taxon>Basidiobolomycetes</taxon>
        <taxon>Basidiobolales</taxon>
        <taxon>Basidiobolaceae</taxon>
        <taxon>Basidiobolus</taxon>
    </lineage>
</organism>
<proteinExistence type="inferred from homology"/>
<dbReference type="OrthoDB" id="443318at2759"/>
<dbReference type="GO" id="GO:0006508">
    <property type="term" value="P:proteolysis"/>
    <property type="evidence" value="ECO:0007669"/>
    <property type="project" value="UniProtKB-KW"/>
</dbReference>
<dbReference type="PANTHER" id="PTHR11802:SF113">
    <property type="entry name" value="SERINE CARBOXYPEPTIDASE CTSA-4.1"/>
    <property type="match status" value="1"/>
</dbReference>
<feature type="signal peptide" evidence="7">
    <location>
        <begin position="1"/>
        <end position="21"/>
    </location>
</feature>
<keyword evidence="4 7" id="KW-0732">Signal</keyword>
<dbReference type="InterPro" id="IPR033124">
    <property type="entry name" value="Ser_caboxypep_his_AS"/>
</dbReference>
<dbReference type="InterPro" id="IPR001563">
    <property type="entry name" value="Peptidase_S10"/>
</dbReference>
<accession>A0A1Y1XGW5</accession>
<dbReference type="AlphaFoldDB" id="A0A1Y1XGW5"/>
<dbReference type="InterPro" id="IPR029058">
    <property type="entry name" value="AB_hydrolase_fold"/>
</dbReference>
<dbReference type="PROSITE" id="PS00131">
    <property type="entry name" value="CARBOXYPEPT_SER_SER"/>
    <property type="match status" value="1"/>
</dbReference>
<comment type="caution">
    <text evidence="8">The sequence shown here is derived from an EMBL/GenBank/DDBJ whole genome shotgun (WGS) entry which is preliminary data.</text>
</comment>
<evidence type="ECO:0000256" key="6">
    <source>
        <dbReference type="ARBA" id="ARBA00023180"/>
    </source>
</evidence>
<keyword evidence="2 7" id="KW-0121">Carboxypeptidase</keyword>
<dbReference type="Gene3D" id="1.10.287.410">
    <property type="match status" value="1"/>
</dbReference>
<keyword evidence="9" id="KW-1185">Reference proteome</keyword>
<dbReference type="Gene3D" id="3.40.50.1820">
    <property type="entry name" value="alpha/beta hydrolase"/>
    <property type="match status" value="1"/>
</dbReference>
<dbReference type="EMBL" id="MCFE01000599">
    <property type="protein sequence ID" value="ORX84975.1"/>
    <property type="molecule type" value="Genomic_DNA"/>
</dbReference>
<dbReference type="PANTHER" id="PTHR11802">
    <property type="entry name" value="SERINE PROTEASE FAMILY S10 SERINE CARBOXYPEPTIDASE"/>
    <property type="match status" value="1"/>
</dbReference>
<dbReference type="PROSITE" id="PS00560">
    <property type="entry name" value="CARBOXYPEPT_SER_HIS"/>
    <property type="match status" value="1"/>
</dbReference>
<gene>
    <name evidence="8" type="ORF">K493DRAFT_320029</name>
</gene>
<evidence type="ECO:0000313" key="8">
    <source>
        <dbReference type="EMBL" id="ORX84975.1"/>
    </source>
</evidence>
<dbReference type="Proteomes" id="UP000193498">
    <property type="component" value="Unassembled WGS sequence"/>
</dbReference>
<keyword evidence="3 7" id="KW-0645">Protease</keyword>
<dbReference type="GO" id="GO:0000324">
    <property type="term" value="C:fungal-type vacuole"/>
    <property type="evidence" value="ECO:0007669"/>
    <property type="project" value="TreeGrafter"/>
</dbReference>
<sequence length="495" mass="55683">MKGWKPVAALLCSLYVGSTHAYQYVMKSPQQMAFQAGHSLLDELENEFGMGPASSHASNNQWISIATHESLEGYALRVKQPQLCDTSVKQYSGYLDVDSNKHFFFWFFESRNDPKNDPIILWLNGGPGCSSFTGLLMELGPCRVRKDGSGTEFNPHSWNNNASVIFLDQPLNVGYSHGSKTYGSLAASEDVYAFLQLFFKQYPEYSDLDFHVFGESYGGHYVPAIGKTIHDNNKKANNKFKPVNLKSIGLGNGLTDPLVQYKYYSKMACDNSYGIKVLSQSACRQMDQSYPQCANMIQSCYDRSNSLSCVPPTFYCNKNLIQPFQSSGLNIYDIRTKCEPGAELCYSILNGLTKYLNRPEIMSELGAEVSSFKSCEMSVYYGFLLAGDWMKPYHLSIPPLLEDGIKVLVFAGDADYICNWYGNKAWTMELDWSGKKKFSKAKDTNWTVDGTPAGEVRTAGDLTFLRVFGAGHMVPYDQPENALDMINRWLRKEKF</sequence>
<dbReference type="GO" id="GO:0004185">
    <property type="term" value="F:serine-type carboxypeptidase activity"/>
    <property type="evidence" value="ECO:0007669"/>
    <property type="project" value="UniProtKB-UniRule"/>
</dbReference>
<keyword evidence="5 7" id="KW-0378">Hydrolase</keyword>